<feature type="transmembrane region" description="Helical" evidence="5">
    <location>
        <begin position="72"/>
        <end position="93"/>
    </location>
</feature>
<name>A0ABS4QW58_9HYPH</name>
<accession>A0ABS4QW58</accession>
<feature type="transmembrane region" description="Helical" evidence="5">
    <location>
        <begin position="36"/>
        <end position="57"/>
    </location>
</feature>
<evidence type="ECO:0000256" key="2">
    <source>
        <dbReference type="ARBA" id="ARBA00022692"/>
    </source>
</evidence>
<dbReference type="Pfam" id="PF07298">
    <property type="entry name" value="NnrU"/>
    <property type="match status" value="1"/>
</dbReference>
<comment type="subcellular location">
    <subcellularLocation>
        <location evidence="1">Membrane</location>
        <topology evidence="1">Multi-pass membrane protein</topology>
    </subcellularLocation>
</comment>
<dbReference type="Proteomes" id="UP000730739">
    <property type="component" value="Unassembled WGS sequence"/>
</dbReference>
<evidence type="ECO:0000313" key="8">
    <source>
        <dbReference type="Proteomes" id="UP000730739"/>
    </source>
</evidence>
<gene>
    <name evidence="7" type="ORF">J2Z31_001359</name>
</gene>
<dbReference type="RefSeq" id="WP_209601141.1">
    <property type="nucleotide sequence ID" value="NZ_JAGILA010000002.1"/>
</dbReference>
<protein>
    <submittedName>
        <fullName evidence="7">Membrane protein</fullName>
    </submittedName>
</protein>
<evidence type="ECO:0000256" key="5">
    <source>
        <dbReference type="SAM" id="Phobius"/>
    </source>
</evidence>
<evidence type="ECO:0000256" key="3">
    <source>
        <dbReference type="ARBA" id="ARBA00022989"/>
    </source>
</evidence>
<evidence type="ECO:0000256" key="4">
    <source>
        <dbReference type="ARBA" id="ARBA00023136"/>
    </source>
</evidence>
<evidence type="ECO:0000259" key="6">
    <source>
        <dbReference type="Pfam" id="PF07298"/>
    </source>
</evidence>
<dbReference type="EMBL" id="JAGILA010000002">
    <property type="protein sequence ID" value="MBP2234867.1"/>
    <property type="molecule type" value="Genomic_DNA"/>
</dbReference>
<keyword evidence="2 5" id="KW-0812">Transmembrane</keyword>
<feature type="transmembrane region" description="Helical" evidence="5">
    <location>
        <begin position="6"/>
        <end position="24"/>
    </location>
</feature>
<reference evidence="7 8" key="1">
    <citation type="submission" date="2021-03" db="EMBL/GenBank/DDBJ databases">
        <title>Genomic Encyclopedia of Type Strains, Phase IV (KMG-IV): sequencing the most valuable type-strain genomes for metagenomic binning, comparative biology and taxonomic classification.</title>
        <authorList>
            <person name="Goeker M."/>
        </authorList>
    </citation>
    <scope>NUCLEOTIDE SEQUENCE [LARGE SCALE GENOMIC DNA]</scope>
    <source>
        <strain evidence="7 8">DSM 13372</strain>
    </source>
</reference>
<keyword evidence="4 5" id="KW-0472">Membrane</keyword>
<proteinExistence type="predicted"/>
<sequence>MPWLVIGVIVFLGVHSIRIVAPGFRDRTIAARGERAWKAIYSLASIAGFVLVIWGYGQARQTAPVVYTGTPALAGVAMLLMIPASILLVAALLPAGRIKVAVKHPTLTAVKTWAVAHLLVNGDLASIVLFGGFLLWAVADRISESRRLEAGLAKNPVLVSGRSDVIAVIVGLVIYGLFVWKLHEWLFGVAPIIE</sequence>
<feature type="transmembrane region" description="Helical" evidence="5">
    <location>
        <begin position="114"/>
        <end position="139"/>
    </location>
</feature>
<feature type="domain" description="NnrU" evidence="6">
    <location>
        <begin position="4"/>
        <end position="191"/>
    </location>
</feature>
<organism evidence="7 8">
    <name type="scientific">Sinorhizobium kostiense</name>
    <dbReference type="NCBI Taxonomy" id="76747"/>
    <lineage>
        <taxon>Bacteria</taxon>
        <taxon>Pseudomonadati</taxon>
        <taxon>Pseudomonadota</taxon>
        <taxon>Alphaproteobacteria</taxon>
        <taxon>Hyphomicrobiales</taxon>
        <taxon>Rhizobiaceae</taxon>
        <taxon>Sinorhizobium/Ensifer group</taxon>
        <taxon>Sinorhizobium</taxon>
    </lineage>
</organism>
<keyword evidence="3 5" id="KW-1133">Transmembrane helix</keyword>
<dbReference type="InterPro" id="IPR009915">
    <property type="entry name" value="NnrU_dom"/>
</dbReference>
<evidence type="ECO:0000256" key="1">
    <source>
        <dbReference type="ARBA" id="ARBA00004141"/>
    </source>
</evidence>
<keyword evidence="8" id="KW-1185">Reference proteome</keyword>
<evidence type="ECO:0000313" key="7">
    <source>
        <dbReference type="EMBL" id="MBP2234867.1"/>
    </source>
</evidence>
<comment type="caution">
    <text evidence="7">The sequence shown here is derived from an EMBL/GenBank/DDBJ whole genome shotgun (WGS) entry which is preliminary data.</text>
</comment>
<feature type="transmembrane region" description="Helical" evidence="5">
    <location>
        <begin position="159"/>
        <end position="180"/>
    </location>
</feature>